<dbReference type="Proteomes" id="UP000600799">
    <property type="component" value="Unassembled WGS sequence"/>
</dbReference>
<evidence type="ECO:0000313" key="2">
    <source>
        <dbReference type="EMBL" id="MBF9151694.1"/>
    </source>
</evidence>
<feature type="domain" description="T6SS Transcription factor RovC-like DNA binding" evidence="1">
    <location>
        <begin position="2"/>
        <end position="98"/>
    </location>
</feature>
<organism evidence="2 3">
    <name type="scientific">Novosphingobium jiangmenense</name>
    <dbReference type="NCBI Taxonomy" id="2791981"/>
    <lineage>
        <taxon>Bacteria</taxon>
        <taxon>Pseudomonadati</taxon>
        <taxon>Pseudomonadota</taxon>
        <taxon>Alphaproteobacteria</taxon>
        <taxon>Sphingomonadales</taxon>
        <taxon>Sphingomonadaceae</taxon>
        <taxon>Novosphingobium</taxon>
    </lineage>
</organism>
<dbReference type="EMBL" id="JADQDC010000007">
    <property type="protein sequence ID" value="MBF9151694.1"/>
    <property type="molecule type" value="Genomic_DNA"/>
</dbReference>
<sequence length="101" mass="11248">MRLAAAARLDRLTRSGRLGADRSGAPSAYQRGRFARLLAIYDALEAGASSRDLAYGLVFPKQRPLAGAMWKGSGERRHVLRLVAEARRLIARDYRKLLLHC</sequence>
<dbReference type="InterPro" id="IPR018754">
    <property type="entry name" value="RovC-like_DNA-bd"/>
</dbReference>
<dbReference type="Pfam" id="PF10074">
    <property type="entry name" value="RovC_DNA-bd"/>
    <property type="match status" value="1"/>
</dbReference>
<keyword evidence="3" id="KW-1185">Reference proteome</keyword>
<name>A0ABS0HHG1_9SPHN</name>
<gene>
    <name evidence="2" type="ORF">I2488_11830</name>
</gene>
<accession>A0ABS0HHG1</accession>
<proteinExistence type="predicted"/>
<reference evidence="2 3" key="1">
    <citation type="submission" date="2020-11" db="EMBL/GenBank/DDBJ databases">
        <title>The genome sequence of Novosphingobium sp. 1Y9A.</title>
        <authorList>
            <person name="Liu Y."/>
        </authorList>
    </citation>
    <scope>NUCLEOTIDE SEQUENCE [LARGE SCALE GENOMIC DNA]</scope>
    <source>
        <strain evidence="2 3">1Y9A</strain>
    </source>
</reference>
<evidence type="ECO:0000313" key="3">
    <source>
        <dbReference type="Proteomes" id="UP000600799"/>
    </source>
</evidence>
<protein>
    <submittedName>
        <fullName evidence="2">DUF2285 domain-containing protein</fullName>
    </submittedName>
</protein>
<comment type="caution">
    <text evidence="2">The sequence shown here is derived from an EMBL/GenBank/DDBJ whole genome shotgun (WGS) entry which is preliminary data.</text>
</comment>
<evidence type="ECO:0000259" key="1">
    <source>
        <dbReference type="Pfam" id="PF10074"/>
    </source>
</evidence>